<reference evidence="2 3" key="1">
    <citation type="submission" date="2020-03" db="EMBL/GenBank/DDBJ databases">
        <title>Draft Genome Sequence of Cudoniella acicularis.</title>
        <authorList>
            <person name="Buettner E."/>
            <person name="Kellner H."/>
        </authorList>
    </citation>
    <scope>NUCLEOTIDE SEQUENCE [LARGE SCALE GENOMIC DNA]</scope>
    <source>
        <strain evidence="2 3">DSM 108380</strain>
    </source>
</reference>
<accession>A0A8H4RQG6</accession>
<dbReference type="Gene3D" id="1.25.10.10">
    <property type="entry name" value="Leucine-rich Repeat Variant"/>
    <property type="match status" value="1"/>
</dbReference>
<gene>
    <name evidence="2" type="ORF">G7Y89_g4640</name>
</gene>
<dbReference type="AlphaFoldDB" id="A0A8H4RQG6"/>
<feature type="region of interest" description="Disordered" evidence="1">
    <location>
        <begin position="196"/>
        <end position="234"/>
    </location>
</feature>
<dbReference type="Proteomes" id="UP000566819">
    <property type="component" value="Unassembled WGS sequence"/>
</dbReference>
<organism evidence="2 3">
    <name type="scientific">Cudoniella acicularis</name>
    <dbReference type="NCBI Taxonomy" id="354080"/>
    <lineage>
        <taxon>Eukaryota</taxon>
        <taxon>Fungi</taxon>
        <taxon>Dikarya</taxon>
        <taxon>Ascomycota</taxon>
        <taxon>Pezizomycotina</taxon>
        <taxon>Leotiomycetes</taxon>
        <taxon>Helotiales</taxon>
        <taxon>Tricladiaceae</taxon>
        <taxon>Cudoniella</taxon>
    </lineage>
</organism>
<dbReference type="EMBL" id="JAAMPI010000256">
    <property type="protein sequence ID" value="KAF4633468.1"/>
    <property type="molecule type" value="Genomic_DNA"/>
</dbReference>
<protein>
    <recommendedName>
        <fullName evidence="4">HEAT repeat domain-containing protein</fullName>
    </recommendedName>
</protein>
<dbReference type="InterPro" id="IPR016024">
    <property type="entry name" value="ARM-type_fold"/>
</dbReference>
<dbReference type="InterPro" id="IPR011989">
    <property type="entry name" value="ARM-like"/>
</dbReference>
<sequence length="278" mass="30562">MSFMQQEADLQRAAWAEIQELEANGPPKENPTNQDYNKWKLAHFGGGYSIWHEGLETSGMSGLTGNAREWARVMLLKGLELKDPHAAQLLGAMGDKSVLPELRAQLPEATGENKVRLAAAIYALEPEPEQSLASHLIDVLQHGEHQHERMNAAIELRKFEGPEVEKALRDAKEGSADFLVKYHAGGSLGIIESRKAKEASVEEKPADNDGVGEKPADKGMEEKPANNGLKEKPADKVMGEDLVNLGGLKLTSLKLFNYSSAWLSYNIVLPWLSFKLAL</sequence>
<evidence type="ECO:0000313" key="3">
    <source>
        <dbReference type="Proteomes" id="UP000566819"/>
    </source>
</evidence>
<keyword evidence="3" id="KW-1185">Reference proteome</keyword>
<proteinExistence type="predicted"/>
<evidence type="ECO:0000256" key="1">
    <source>
        <dbReference type="SAM" id="MobiDB-lite"/>
    </source>
</evidence>
<evidence type="ECO:0008006" key="4">
    <source>
        <dbReference type="Google" id="ProtNLM"/>
    </source>
</evidence>
<dbReference type="SUPFAM" id="SSF48371">
    <property type="entry name" value="ARM repeat"/>
    <property type="match status" value="1"/>
</dbReference>
<name>A0A8H4RQG6_9HELO</name>
<evidence type="ECO:0000313" key="2">
    <source>
        <dbReference type="EMBL" id="KAF4633468.1"/>
    </source>
</evidence>
<comment type="caution">
    <text evidence="2">The sequence shown here is derived from an EMBL/GenBank/DDBJ whole genome shotgun (WGS) entry which is preliminary data.</text>
</comment>